<gene>
    <name evidence="1" type="ORF">PTRG_04365</name>
</gene>
<evidence type="ECO:0000313" key="2">
    <source>
        <dbReference type="Proteomes" id="UP000001471"/>
    </source>
</evidence>
<organism evidence="1 2">
    <name type="scientific">Pyrenophora tritici-repentis (strain Pt-1C-BFP)</name>
    <name type="common">Wheat tan spot fungus</name>
    <name type="synonym">Drechslera tritici-repentis</name>
    <dbReference type="NCBI Taxonomy" id="426418"/>
    <lineage>
        <taxon>Eukaryota</taxon>
        <taxon>Fungi</taxon>
        <taxon>Dikarya</taxon>
        <taxon>Ascomycota</taxon>
        <taxon>Pezizomycotina</taxon>
        <taxon>Dothideomycetes</taxon>
        <taxon>Pleosporomycetidae</taxon>
        <taxon>Pleosporales</taxon>
        <taxon>Pleosporineae</taxon>
        <taxon>Pleosporaceae</taxon>
        <taxon>Pyrenophora</taxon>
    </lineage>
</organism>
<protein>
    <submittedName>
        <fullName evidence="1">Uncharacterized protein</fullName>
    </submittedName>
</protein>
<dbReference type="HOGENOM" id="CLU_2428143_0_0_1"/>
<proteinExistence type="predicted"/>
<evidence type="ECO:0000313" key="1">
    <source>
        <dbReference type="EMBL" id="EDU47203.1"/>
    </source>
</evidence>
<reference evidence="2" key="1">
    <citation type="journal article" date="2013" name="G3 (Bethesda)">
        <title>Comparative genomics of a plant-pathogenic fungus, Pyrenophora tritici-repentis, reveals transduplication and the impact of repeat elements on pathogenicity and population divergence.</title>
        <authorList>
            <person name="Manning V.A."/>
            <person name="Pandelova I."/>
            <person name="Dhillon B."/>
            <person name="Wilhelm L.J."/>
            <person name="Goodwin S.B."/>
            <person name="Berlin A.M."/>
            <person name="Figueroa M."/>
            <person name="Freitag M."/>
            <person name="Hane J.K."/>
            <person name="Henrissat B."/>
            <person name="Holman W.H."/>
            <person name="Kodira C.D."/>
            <person name="Martin J."/>
            <person name="Oliver R.P."/>
            <person name="Robbertse B."/>
            <person name="Schackwitz W."/>
            <person name="Schwartz D.C."/>
            <person name="Spatafora J.W."/>
            <person name="Turgeon B.G."/>
            <person name="Yandava C."/>
            <person name="Young S."/>
            <person name="Zhou S."/>
            <person name="Zeng Q."/>
            <person name="Grigoriev I.V."/>
            <person name="Ma L.-J."/>
            <person name="Ciuffetti L.M."/>
        </authorList>
    </citation>
    <scope>NUCLEOTIDE SEQUENCE [LARGE SCALE GENOMIC DNA]</scope>
    <source>
        <strain evidence="2">Pt-1C-BFP</strain>
    </source>
</reference>
<accession>B2W1N0</accession>
<dbReference type="EMBL" id="DS231617">
    <property type="protein sequence ID" value="EDU47203.1"/>
    <property type="molecule type" value="Genomic_DNA"/>
</dbReference>
<dbReference type="InParanoid" id="B2W1N0"/>
<name>B2W1N0_PYRTR</name>
<sequence>MAEAALVVQCLFSFFFFRRRQYCVFCQCWAFNAQVVQWCSASASFGWVESEFLGSRPSVPPKVFLALPEPGCHCHQLSGRHKSTFTVDWPV</sequence>
<dbReference type="AlphaFoldDB" id="B2W1N0"/>
<dbReference type="Proteomes" id="UP000001471">
    <property type="component" value="Unassembled WGS sequence"/>
</dbReference>